<reference evidence="1 3" key="2">
    <citation type="submission" date="2018-03" db="EMBL/GenBank/DDBJ databases">
        <title>Genomic Encyclopedia of Archaeal and Bacterial Type Strains, Phase II (KMG-II): from individual species to whole genera.</title>
        <authorList>
            <person name="Goeker M."/>
        </authorList>
    </citation>
    <scope>NUCLEOTIDE SEQUENCE [LARGE SCALE GENOMIC DNA]</scope>
    <source>
        <strain evidence="1 3">DSM 25227</strain>
    </source>
</reference>
<dbReference type="AlphaFoldDB" id="A0A2Y9AWC3"/>
<evidence type="ECO:0000313" key="4">
    <source>
        <dbReference type="Proteomes" id="UP000251571"/>
    </source>
</evidence>
<gene>
    <name evidence="1" type="ORF">BCF38_106119</name>
    <name evidence="2" type="ORF">SAMN05421539_106119</name>
</gene>
<proteinExistence type="predicted"/>
<evidence type="ECO:0000313" key="3">
    <source>
        <dbReference type="Proteomes" id="UP000245839"/>
    </source>
</evidence>
<evidence type="ECO:0000313" key="1">
    <source>
        <dbReference type="EMBL" id="PWJ17508.1"/>
    </source>
</evidence>
<dbReference type="EMBL" id="QGDJ01000006">
    <property type="protein sequence ID" value="PWJ17508.1"/>
    <property type="molecule type" value="Genomic_DNA"/>
</dbReference>
<accession>A0A2Y9AWC3</accession>
<organism evidence="2 4">
    <name type="scientific">Jannaschia seohaensis</name>
    <dbReference type="NCBI Taxonomy" id="475081"/>
    <lineage>
        <taxon>Bacteria</taxon>
        <taxon>Pseudomonadati</taxon>
        <taxon>Pseudomonadota</taxon>
        <taxon>Alphaproteobacteria</taxon>
        <taxon>Rhodobacterales</taxon>
        <taxon>Roseobacteraceae</taxon>
        <taxon>Jannaschia</taxon>
    </lineage>
</organism>
<dbReference type="Proteomes" id="UP000245839">
    <property type="component" value="Unassembled WGS sequence"/>
</dbReference>
<reference evidence="2 4" key="1">
    <citation type="submission" date="2016-10" db="EMBL/GenBank/DDBJ databases">
        <authorList>
            <person name="Cai Z."/>
        </authorList>
    </citation>
    <scope>NUCLEOTIDE SEQUENCE [LARGE SCALE GENOMIC DNA]</scope>
    <source>
        <strain evidence="2 4">DSM 25227</strain>
    </source>
</reference>
<dbReference type="EMBL" id="UETC01000006">
    <property type="protein sequence ID" value="SSA47628.1"/>
    <property type="molecule type" value="Genomic_DNA"/>
</dbReference>
<dbReference type="Proteomes" id="UP000251571">
    <property type="component" value="Unassembled WGS sequence"/>
</dbReference>
<evidence type="ECO:0000313" key="2">
    <source>
        <dbReference type="EMBL" id="SSA47628.1"/>
    </source>
</evidence>
<sequence length="34" mass="3419">MEGDDGPALISVQKAGIAVLRVRGDEGVPPGRSA</sequence>
<protein>
    <submittedName>
        <fullName evidence="2">Uncharacterized protein</fullName>
    </submittedName>
</protein>
<name>A0A2Y9AWC3_9RHOB</name>
<keyword evidence="3" id="KW-1185">Reference proteome</keyword>